<gene>
    <name evidence="6" type="ORF">TVAG_120880</name>
</gene>
<dbReference type="VEuPathDB" id="TrichDB:TVAG_120880"/>
<name>A2D7N3_TRIV3</name>
<dbReference type="GO" id="GO:0005524">
    <property type="term" value="F:ATP binding"/>
    <property type="evidence" value="ECO:0007669"/>
    <property type="project" value="UniProtKB-UniRule"/>
</dbReference>
<proteinExistence type="inferred from homology"/>
<dbReference type="RefSeq" id="XP_001276998.1">
    <property type="nucleotide sequence ID" value="XM_001276997.1"/>
</dbReference>
<comment type="similarity">
    <text evidence="4">Belongs to the protein kinase superfamily.</text>
</comment>
<dbReference type="KEGG" id="tva:4720716"/>
<keyword evidence="6" id="KW-0418">Kinase</keyword>
<evidence type="ECO:0000256" key="3">
    <source>
        <dbReference type="PROSITE-ProRule" id="PRU10141"/>
    </source>
</evidence>
<organism evidence="6 7">
    <name type="scientific">Trichomonas vaginalis (strain ATCC PRA-98 / G3)</name>
    <dbReference type="NCBI Taxonomy" id="412133"/>
    <lineage>
        <taxon>Eukaryota</taxon>
        <taxon>Metamonada</taxon>
        <taxon>Parabasalia</taxon>
        <taxon>Trichomonadida</taxon>
        <taxon>Trichomonadidae</taxon>
        <taxon>Trichomonas</taxon>
    </lineage>
</organism>
<evidence type="ECO:0000313" key="6">
    <source>
        <dbReference type="EMBL" id="EAY23750.1"/>
    </source>
</evidence>
<dbReference type="SMR" id="A2D7N3"/>
<dbReference type="SUPFAM" id="SSF56112">
    <property type="entry name" value="Protein kinase-like (PK-like)"/>
    <property type="match status" value="1"/>
</dbReference>
<dbReference type="InterPro" id="IPR000719">
    <property type="entry name" value="Prot_kinase_dom"/>
</dbReference>
<dbReference type="SMART" id="SM00220">
    <property type="entry name" value="S_TKc"/>
    <property type="match status" value="1"/>
</dbReference>
<evidence type="ECO:0000256" key="2">
    <source>
        <dbReference type="ARBA" id="ARBA00022840"/>
    </source>
</evidence>
<keyword evidence="4" id="KW-0723">Serine/threonine-protein kinase</keyword>
<dbReference type="EMBL" id="DS113177">
    <property type="protein sequence ID" value="EAY23750.1"/>
    <property type="molecule type" value="Genomic_DNA"/>
</dbReference>
<reference evidence="6" key="1">
    <citation type="submission" date="2006-10" db="EMBL/GenBank/DDBJ databases">
        <authorList>
            <person name="Amadeo P."/>
            <person name="Zhao Q."/>
            <person name="Wortman J."/>
            <person name="Fraser-Liggett C."/>
            <person name="Carlton J."/>
        </authorList>
    </citation>
    <scope>NUCLEOTIDE SEQUENCE</scope>
    <source>
        <strain evidence="6">G3</strain>
    </source>
</reference>
<keyword evidence="7" id="KW-1185">Reference proteome</keyword>
<dbReference type="OrthoDB" id="4062651at2759"/>
<feature type="binding site" evidence="3">
    <location>
        <position position="43"/>
    </location>
    <ligand>
        <name>ATP</name>
        <dbReference type="ChEBI" id="CHEBI:30616"/>
    </ligand>
</feature>
<dbReference type="STRING" id="5722.A2D7N3"/>
<evidence type="ECO:0000259" key="5">
    <source>
        <dbReference type="PROSITE" id="PS50011"/>
    </source>
</evidence>
<dbReference type="PROSITE" id="PS50011">
    <property type="entry name" value="PROTEIN_KINASE_DOM"/>
    <property type="match status" value="1"/>
</dbReference>
<dbReference type="InParanoid" id="A2D7N3"/>
<dbReference type="InterPro" id="IPR011009">
    <property type="entry name" value="Kinase-like_dom_sf"/>
</dbReference>
<dbReference type="InterPro" id="IPR008271">
    <property type="entry name" value="Ser/Thr_kinase_AS"/>
</dbReference>
<keyword evidence="1 3" id="KW-0547">Nucleotide-binding</keyword>
<evidence type="ECO:0000313" key="7">
    <source>
        <dbReference type="Proteomes" id="UP000001542"/>
    </source>
</evidence>
<dbReference type="PANTHER" id="PTHR24362">
    <property type="entry name" value="SERINE/THREONINE-PROTEIN KINASE NEK"/>
    <property type="match status" value="1"/>
</dbReference>
<evidence type="ECO:0000256" key="1">
    <source>
        <dbReference type="ARBA" id="ARBA00022741"/>
    </source>
</evidence>
<dbReference type="VEuPathDB" id="TrichDB:TVAGG3_0994030"/>
<dbReference type="AlphaFoldDB" id="A2D7N3"/>
<dbReference type="CDD" id="cd14014">
    <property type="entry name" value="STKc_PknB_like"/>
    <property type="match status" value="1"/>
</dbReference>
<dbReference type="Proteomes" id="UP000001542">
    <property type="component" value="Unassembled WGS sequence"/>
</dbReference>
<dbReference type="PANTHER" id="PTHR24362:SF309">
    <property type="entry name" value="PROTEIN KINASE DOMAIN-CONTAINING PROTEIN"/>
    <property type="match status" value="1"/>
</dbReference>
<accession>A2D7N3</accession>
<sequence length="294" mass="33558">MEAIDTEFFKKFGFDYITTIGEGTFGVIFVVYSHQYNMNFAIKRIPGSKFNDMEIESMIEIKSNYIVPLYNHFHYNNYVYLLMEYCPHSLETYIQQYHPLTFTKKLELCQGLAVAVGSCHHFGISHGDIKPSNFLVDKYGRIKICDFGLANKVISDENSTNFHGTAMFLSPEIIRKLPYDAFCSDIWALGVTIYYVLTGKYPWMADTKANLVQSILNSIYDESAINDFEIKQMLKKCFNIDPPSRPTAQEIIAVFHAKSQSAPKKGIKSSQSVHLASQILLSPALKSKRRISFN</sequence>
<dbReference type="PROSITE" id="PS00107">
    <property type="entry name" value="PROTEIN_KINASE_ATP"/>
    <property type="match status" value="1"/>
</dbReference>
<evidence type="ECO:0000256" key="4">
    <source>
        <dbReference type="RuleBase" id="RU000304"/>
    </source>
</evidence>
<keyword evidence="2 3" id="KW-0067">ATP-binding</keyword>
<protein>
    <submittedName>
        <fullName evidence="6">AGC family protein kinase</fullName>
    </submittedName>
</protein>
<dbReference type="GO" id="GO:0004674">
    <property type="term" value="F:protein serine/threonine kinase activity"/>
    <property type="evidence" value="ECO:0007669"/>
    <property type="project" value="UniProtKB-KW"/>
</dbReference>
<dbReference type="PROSITE" id="PS00108">
    <property type="entry name" value="PROTEIN_KINASE_ST"/>
    <property type="match status" value="1"/>
</dbReference>
<dbReference type="Gene3D" id="1.10.510.10">
    <property type="entry name" value="Transferase(Phosphotransferase) domain 1"/>
    <property type="match status" value="1"/>
</dbReference>
<dbReference type="eggNOG" id="KOG0616">
    <property type="taxonomic scope" value="Eukaryota"/>
</dbReference>
<feature type="domain" description="Protein kinase" evidence="5">
    <location>
        <begin position="14"/>
        <end position="259"/>
    </location>
</feature>
<keyword evidence="6" id="KW-0808">Transferase</keyword>
<dbReference type="Pfam" id="PF00069">
    <property type="entry name" value="Pkinase"/>
    <property type="match status" value="1"/>
</dbReference>
<reference evidence="6" key="2">
    <citation type="journal article" date="2007" name="Science">
        <title>Draft genome sequence of the sexually transmitted pathogen Trichomonas vaginalis.</title>
        <authorList>
            <person name="Carlton J.M."/>
            <person name="Hirt R.P."/>
            <person name="Silva J.C."/>
            <person name="Delcher A.L."/>
            <person name="Schatz M."/>
            <person name="Zhao Q."/>
            <person name="Wortman J.R."/>
            <person name="Bidwell S.L."/>
            <person name="Alsmark U.C.M."/>
            <person name="Besteiro S."/>
            <person name="Sicheritz-Ponten T."/>
            <person name="Noel C.J."/>
            <person name="Dacks J.B."/>
            <person name="Foster P.G."/>
            <person name="Simillion C."/>
            <person name="Van de Peer Y."/>
            <person name="Miranda-Saavedra D."/>
            <person name="Barton G.J."/>
            <person name="Westrop G.D."/>
            <person name="Mueller S."/>
            <person name="Dessi D."/>
            <person name="Fiori P.L."/>
            <person name="Ren Q."/>
            <person name="Paulsen I."/>
            <person name="Zhang H."/>
            <person name="Bastida-Corcuera F.D."/>
            <person name="Simoes-Barbosa A."/>
            <person name="Brown M.T."/>
            <person name="Hayes R.D."/>
            <person name="Mukherjee M."/>
            <person name="Okumura C.Y."/>
            <person name="Schneider R."/>
            <person name="Smith A.J."/>
            <person name="Vanacova S."/>
            <person name="Villalvazo M."/>
            <person name="Haas B.J."/>
            <person name="Pertea M."/>
            <person name="Feldblyum T.V."/>
            <person name="Utterback T.R."/>
            <person name="Shu C.L."/>
            <person name="Osoegawa K."/>
            <person name="de Jong P.J."/>
            <person name="Hrdy I."/>
            <person name="Horvathova L."/>
            <person name="Zubacova Z."/>
            <person name="Dolezal P."/>
            <person name="Malik S.B."/>
            <person name="Logsdon J.M. Jr."/>
            <person name="Henze K."/>
            <person name="Gupta A."/>
            <person name="Wang C.C."/>
            <person name="Dunne R.L."/>
            <person name="Upcroft J.A."/>
            <person name="Upcroft P."/>
            <person name="White O."/>
            <person name="Salzberg S.L."/>
            <person name="Tang P."/>
            <person name="Chiu C.-H."/>
            <person name="Lee Y.-S."/>
            <person name="Embley T.M."/>
            <person name="Coombs G.H."/>
            <person name="Mottram J.C."/>
            <person name="Tachezy J."/>
            <person name="Fraser-Liggett C.M."/>
            <person name="Johnson P.J."/>
        </authorList>
    </citation>
    <scope>NUCLEOTIDE SEQUENCE [LARGE SCALE GENOMIC DNA]</scope>
    <source>
        <strain evidence="6">G3</strain>
    </source>
</reference>
<dbReference type="InterPro" id="IPR017441">
    <property type="entry name" value="Protein_kinase_ATP_BS"/>
</dbReference>